<evidence type="ECO:0008006" key="5">
    <source>
        <dbReference type="Google" id="ProtNLM"/>
    </source>
</evidence>
<keyword evidence="4" id="KW-1185">Reference proteome</keyword>
<dbReference type="RefSeq" id="WP_229853896.1">
    <property type="nucleotide sequence ID" value="NZ_BMTD01000001.1"/>
</dbReference>
<feature type="signal peptide" evidence="2">
    <location>
        <begin position="1"/>
        <end position="28"/>
    </location>
</feature>
<keyword evidence="2" id="KW-0732">Signal</keyword>
<comment type="caution">
    <text evidence="3">The sequence shown here is derived from an EMBL/GenBank/DDBJ whole genome shotgun (WGS) entry which is preliminary data.</text>
</comment>
<evidence type="ECO:0000313" key="3">
    <source>
        <dbReference type="EMBL" id="GGU73439.1"/>
    </source>
</evidence>
<reference evidence="3" key="1">
    <citation type="journal article" date="2014" name="Int. J. Syst. Evol. Microbiol.">
        <title>Complete genome sequence of Corynebacterium casei LMG S-19264T (=DSM 44701T), isolated from a smear-ripened cheese.</title>
        <authorList>
            <consortium name="US DOE Joint Genome Institute (JGI-PGF)"/>
            <person name="Walter F."/>
            <person name="Albersmeier A."/>
            <person name="Kalinowski J."/>
            <person name="Ruckert C."/>
        </authorList>
    </citation>
    <scope>NUCLEOTIDE SEQUENCE</scope>
    <source>
        <strain evidence="3">JCM 4369</strain>
    </source>
</reference>
<gene>
    <name evidence="3" type="ORF">GCM10010260_01450</name>
</gene>
<name>A0A918M7M4_9ACTN</name>
<evidence type="ECO:0000256" key="2">
    <source>
        <dbReference type="SAM" id="SignalP"/>
    </source>
</evidence>
<reference evidence="3" key="2">
    <citation type="submission" date="2020-09" db="EMBL/GenBank/DDBJ databases">
        <authorList>
            <person name="Sun Q."/>
            <person name="Ohkuma M."/>
        </authorList>
    </citation>
    <scope>NUCLEOTIDE SEQUENCE</scope>
    <source>
        <strain evidence="3">JCM 4369</strain>
    </source>
</reference>
<dbReference type="EMBL" id="BMTD01000001">
    <property type="protein sequence ID" value="GGU73439.1"/>
    <property type="molecule type" value="Genomic_DNA"/>
</dbReference>
<proteinExistence type="predicted"/>
<protein>
    <recommendedName>
        <fullName evidence="5">Secreted protein</fullName>
    </recommendedName>
</protein>
<dbReference type="Proteomes" id="UP000618795">
    <property type="component" value="Unassembled WGS sequence"/>
</dbReference>
<evidence type="ECO:0000256" key="1">
    <source>
        <dbReference type="SAM" id="MobiDB-lite"/>
    </source>
</evidence>
<sequence>MRSTRMRTAVGLLGAAAFCLAVPAQPSADTGAPPKSSPYCGTDRATGLGVSARGNVSCATALQVAAAYTEVWRGTAGAPVQVRAAGAVWKCRERQGDPDPYQQCADTRDDTRLVTLTS</sequence>
<organism evidence="3 4">
    <name type="scientific">Streptomyces filipinensis</name>
    <dbReference type="NCBI Taxonomy" id="66887"/>
    <lineage>
        <taxon>Bacteria</taxon>
        <taxon>Bacillati</taxon>
        <taxon>Actinomycetota</taxon>
        <taxon>Actinomycetes</taxon>
        <taxon>Kitasatosporales</taxon>
        <taxon>Streptomycetaceae</taxon>
        <taxon>Streptomyces</taxon>
    </lineage>
</organism>
<evidence type="ECO:0000313" key="4">
    <source>
        <dbReference type="Proteomes" id="UP000618795"/>
    </source>
</evidence>
<feature type="chain" id="PRO_5036988911" description="Secreted protein" evidence="2">
    <location>
        <begin position="29"/>
        <end position="118"/>
    </location>
</feature>
<dbReference type="AlphaFoldDB" id="A0A918M7M4"/>
<feature type="region of interest" description="Disordered" evidence="1">
    <location>
        <begin position="95"/>
        <end position="118"/>
    </location>
</feature>
<accession>A0A918M7M4</accession>